<sequence length="532" mass="61410">MKRIYRILLSVFSGLLLSMPWLGLPGWILFFALFPLFILDKYFVENKEKYPGVSFWGHAFIVTLIWNGITTWWIAYATFAGALMAIAVNSFVMSLILWLAHFARRNLKHTLGYIALAGFWISFEYFHFHWDIEWPWLTLGNGFANNVKIIQWYEFTGVFGGTLWVLLINILVLKFFEGIREKVLSDVIKPAFLILFLIAAPVFISLKMYNNYKEVNNPKNIVLVQPNIDPYSEDYSREAENAKLEKFIQLAGEKANRQTDFVVGPETIVENYKNWNVDRIQNSQQYKVLKSFQNHYPNTELMIGVSSSKIYKEQEASETARYREGKYFDVFNTAVFFQKSGDYQLYHKSILVSGVEKVPFLKYFGFLKNVFIDLGGTSGNLGSQDEPSLFFAKDSTKLAPVICYESVFGDYITQFVKKGAELIFIITNDGWWRNSPGYKQHFSFARLRAIETRRSIARAANTGISGFINQRGDVVLHTQWWEPASVAGQLNTNNKITFYVKYGDFIARIFLFVSVLLFMQLLAAGLQKKNIF</sequence>
<feature type="domain" description="CN hydrolase" evidence="10">
    <location>
        <begin position="224"/>
        <end position="492"/>
    </location>
</feature>
<dbReference type="PANTHER" id="PTHR38686">
    <property type="entry name" value="APOLIPOPROTEIN N-ACYLTRANSFERASE"/>
    <property type="match status" value="1"/>
</dbReference>
<protein>
    <recommendedName>
        <fullName evidence="9">Apolipoprotein N-acyltransferase</fullName>
        <shortName evidence="9">ALP N-acyltransferase</shortName>
        <ecNumber evidence="9">2.3.1.269</ecNumber>
    </recommendedName>
</protein>
<keyword evidence="7 9" id="KW-0472">Membrane</keyword>
<evidence type="ECO:0000313" key="11">
    <source>
        <dbReference type="EMBL" id="QGY47939.1"/>
    </source>
</evidence>
<dbReference type="Gene3D" id="3.60.110.10">
    <property type="entry name" value="Carbon-nitrogen hydrolase"/>
    <property type="match status" value="1"/>
</dbReference>
<comment type="subcellular location">
    <subcellularLocation>
        <location evidence="1 9">Cell membrane</location>
        <topology evidence="1 9">Multi-pass membrane protein</topology>
    </subcellularLocation>
</comment>
<dbReference type="UniPathway" id="UPA00666"/>
<evidence type="ECO:0000256" key="5">
    <source>
        <dbReference type="ARBA" id="ARBA00022692"/>
    </source>
</evidence>
<dbReference type="Pfam" id="PF20154">
    <property type="entry name" value="LNT_N"/>
    <property type="match status" value="1"/>
</dbReference>
<dbReference type="EMBL" id="CP046401">
    <property type="protein sequence ID" value="QGY47939.1"/>
    <property type="molecule type" value="Genomic_DNA"/>
</dbReference>
<comment type="pathway">
    <text evidence="9">Protein modification; lipoprotein biosynthesis (N-acyl transfer).</text>
</comment>
<dbReference type="InterPro" id="IPR045378">
    <property type="entry name" value="LNT_N"/>
</dbReference>
<name>A0A6I6K2Q2_9BACT</name>
<evidence type="ECO:0000256" key="3">
    <source>
        <dbReference type="ARBA" id="ARBA00022475"/>
    </source>
</evidence>
<dbReference type="NCBIfam" id="TIGR00546">
    <property type="entry name" value="lnt"/>
    <property type="match status" value="1"/>
</dbReference>
<keyword evidence="5 9" id="KW-0812">Transmembrane</keyword>
<evidence type="ECO:0000256" key="1">
    <source>
        <dbReference type="ARBA" id="ARBA00004651"/>
    </source>
</evidence>
<keyword evidence="8 9" id="KW-0012">Acyltransferase</keyword>
<dbReference type="GO" id="GO:0005886">
    <property type="term" value="C:plasma membrane"/>
    <property type="evidence" value="ECO:0007669"/>
    <property type="project" value="UniProtKB-SubCell"/>
</dbReference>
<evidence type="ECO:0000256" key="7">
    <source>
        <dbReference type="ARBA" id="ARBA00023136"/>
    </source>
</evidence>
<feature type="transmembrane region" description="Helical" evidence="9">
    <location>
        <begin position="188"/>
        <end position="209"/>
    </location>
</feature>
<feature type="transmembrane region" description="Helical" evidence="9">
    <location>
        <begin position="150"/>
        <end position="176"/>
    </location>
</feature>
<evidence type="ECO:0000256" key="2">
    <source>
        <dbReference type="ARBA" id="ARBA00010065"/>
    </source>
</evidence>
<dbReference type="HAMAP" id="MF_01148">
    <property type="entry name" value="Lnt"/>
    <property type="match status" value="1"/>
</dbReference>
<dbReference type="InterPro" id="IPR036526">
    <property type="entry name" value="C-N_Hydrolase_sf"/>
</dbReference>
<dbReference type="AlphaFoldDB" id="A0A6I6K2Q2"/>
<dbReference type="PROSITE" id="PS50263">
    <property type="entry name" value="CN_HYDROLASE"/>
    <property type="match status" value="1"/>
</dbReference>
<organism evidence="11 12">
    <name type="scientific">Maribellus comscasis</name>
    <dbReference type="NCBI Taxonomy" id="2681766"/>
    <lineage>
        <taxon>Bacteria</taxon>
        <taxon>Pseudomonadati</taxon>
        <taxon>Bacteroidota</taxon>
        <taxon>Bacteroidia</taxon>
        <taxon>Marinilabiliales</taxon>
        <taxon>Prolixibacteraceae</taxon>
        <taxon>Maribellus</taxon>
    </lineage>
</organism>
<comment type="function">
    <text evidence="9">Catalyzes the phospholipid dependent N-acylation of the N-terminal cysteine of apolipoprotein, the last step in lipoprotein maturation.</text>
</comment>
<evidence type="ECO:0000259" key="10">
    <source>
        <dbReference type="PROSITE" id="PS50263"/>
    </source>
</evidence>
<evidence type="ECO:0000256" key="6">
    <source>
        <dbReference type="ARBA" id="ARBA00022989"/>
    </source>
</evidence>
<evidence type="ECO:0000256" key="9">
    <source>
        <dbReference type="HAMAP-Rule" id="MF_01148"/>
    </source>
</evidence>
<proteinExistence type="inferred from homology"/>
<dbReference type="KEGG" id="mcos:GM418_31065"/>
<feature type="transmembrane region" description="Helical" evidence="9">
    <location>
        <begin position="111"/>
        <end position="130"/>
    </location>
</feature>
<reference evidence="11 12" key="1">
    <citation type="submission" date="2019-11" db="EMBL/GenBank/DDBJ databases">
        <authorList>
            <person name="Zheng R.K."/>
            <person name="Sun C.M."/>
        </authorList>
    </citation>
    <scope>NUCLEOTIDE SEQUENCE [LARGE SCALE GENOMIC DNA]</scope>
    <source>
        <strain evidence="11 12">WC007</strain>
    </source>
</reference>
<keyword evidence="12" id="KW-1185">Reference proteome</keyword>
<gene>
    <name evidence="9 11" type="primary">lnt</name>
    <name evidence="11" type="ORF">GM418_31065</name>
</gene>
<keyword evidence="3 9" id="KW-1003">Cell membrane</keyword>
<keyword evidence="6 9" id="KW-1133">Transmembrane helix</keyword>
<dbReference type="InterPro" id="IPR004563">
    <property type="entry name" value="Apolipo_AcylTrfase"/>
</dbReference>
<feature type="transmembrane region" description="Helical" evidence="9">
    <location>
        <begin position="75"/>
        <end position="99"/>
    </location>
</feature>
<keyword evidence="11" id="KW-0449">Lipoprotein</keyword>
<comment type="catalytic activity">
    <reaction evidence="9">
        <text>N-terminal S-1,2-diacyl-sn-glyceryl-L-cysteinyl-[lipoprotein] + a glycerophospholipid = N-acyl-S-1,2-diacyl-sn-glyceryl-L-cysteinyl-[lipoprotein] + a 2-acyl-sn-glycero-3-phospholipid + H(+)</text>
        <dbReference type="Rhea" id="RHEA:48228"/>
        <dbReference type="Rhea" id="RHEA-COMP:14681"/>
        <dbReference type="Rhea" id="RHEA-COMP:14684"/>
        <dbReference type="ChEBI" id="CHEBI:15378"/>
        <dbReference type="ChEBI" id="CHEBI:136912"/>
        <dbReference type="ChEBI" id="CHEBI:140656"/>
        <dbReference type="ChEBI" id="CHEBI:140657"/>
        <dbReference type="ChEBI" id="CHEBI:140660"/>
        <dbReference type="EC" id="2.3.1.269"/>
    </reaction>
</comment>
<dbReference type="EC" id="2.3.1.269" evidence="9"/>
<accession>A0A6I6K2Q2</accession>
<feature type="transmembrane region" description="Helical" evidence="9">
    <location>
        <begin position="50"/>
        <end position="69"/>
    </location>
</feature>
<dbReference type="GO" id="GO:0016410">
    <property type="term" value="F:N-acyltransferase activity"/>
    <property type="evidence" value="ECO:0007669"/>
    <property type="project" value="UniProtKB-UniRule"/>
</dbReference>
<evidence type="ECO:0000256" key="8">
    <source>
        <dbReference type="ARBA" id="ARBA00023315"/>
    </source>
</evidence>
<feature type="transmembrane region" description="Helical" evidence="9">
    <location>
        <begin position="505"/>
        <end position="526"/>
    </location>
</feature>
<dbReference type="CDD" id="cd07571">
    <property type="entry name" value="ALP_N-acyl_transferase"/>
    <property type="match status" value="1"/>
</dbReference>
<keyword evidence="4 9" id="KW-0808">Transferase</keyword>
<dbReference type="GO" id="GO:0042158">
    <property type="term" value="P:lipoprotein biosynthetic process"/>
    <property type="evidence" value="ECO:0007669"/>
    <property type="project" value="UniProtKB-UniRule"/>
</dbReference>
<dbReference type="Proteomes" id="UP000428260">
    <property type="component" value="Chromosome"/>
</dbReference>
<dbReference type="SUPFAM" id="SSF56317">
    <property type="entry name" value="Carbon-nitrogen hydrolase"/>
    <property type="match status" value="1"/>
</dbReference>
<dbReference type="InterPro" id="IPR003010">
    <property type="entry name" value="C-N_Hydrolase"/>
</dbReference>
<dbReference type="RefSeq" id="WP_158872256.1">
    <property type="nucleotide sequence ID" value="NZ_CP046401.1"/>
</dbReference>
<dbReference type="Pfam" id="PF00795">
    <property type="entry name" value="CN_hydrolase"/>
    <property type="match status" value="1"/>
</dbReference>
<comment type="similarity">
    <text evidence="2 9">Belongs to the CN hydrolase family. Apolipoprotein N-acyltransferase subfamily.</text>
</comment>
<evidence type="ECO:0000256" key="4">
    <source>
        <dbReference type="ARBA" id="ARBA00022679"/>
    </source>
</evidence>
<feature type="transmembrane region" description="Helical" evidence="9">
    <location>
        <begin position="20"/>
        <end position="38"/>
    </location>
</feature>
<evidence type="ECO:0000313" key="12">
    <source>
        <dbReference type="Proteomes" id="UP000428260"/>
    </source>
</evidence>
<dbReference type="PANTHER" id="PTHR38686:SF1">
    <property type="entry name" value="APOLIPOPROTEIN N-ACYLTRANSFERASE"/>
    <property type="match status" value="1"/>
</dbReference>